<dbReference type="PANTHER" id="PTHR10996">
    <property type="entry name" value="2-HYDROXYACID DEHYDROGENASE-RELATED"/>
    <property type="match status" value="1"/>
</dbReference>
<accession>A0A975U1P0</accession>
<dbReference type="GO" id="GO:0016618">
    <property type="term" value="F:hydroxypyruvate reductase [NAD(P)H] activity"/>
    <property type="evidence" value="ECO:0007669"/>
    <property type="project" value="TreeGrafter"/>
</dbReference>
<sequence length="324" mass="34681">MRERQKPRLALTRLFPPDVMARARRDYTIVAENPEDVPADSARLLAMASGADAILCAAGDPFGEDTIAALPTSIRVIATFSVGIDHIALEAARARGIIVTNTPDVLTESTAELTILLLLGAARRASEGELLVRERRWTGWAPTQLLGTQVSGKRLGILGMGRIGRAVARMAGGFRMEVHYHNRRRLAPELERGAIYHSDAASMLGIVDMLALTAPGGPGLTKWLNAERIALLKRGAIVVNSGRGTLVDDDALIAALRTGHVAAAGLDVYANEPALDPRYLGCANTFLLPHLGSATLEARNAMGFRALDNLDAFFAGREPPDRVA</sequence>
<evidence type="ECO:0000256" key="2">
    <source>
        <dbReference type="ARBA" id="ARBA00023002"/>
    </source>
</evidence>
<reference evidence="6" key="1">
    <citation type="submission" date="2021-06" db="EMBL/GenBank/DDBJ databases">
        <title>Elioraea tepida, sp. nov., a moderately thermophilic aerobic anoxygenic phototrophic bacterium isolated from an alkaline siliceous hot spring mat community in Yellowstone National Park, WY, USA.</title>
        <authorList>
            <person name="Saini M.K."/>
            <person name="Yoshida S."/>
            <person name="Sebastian A."/>
            <person name="Hirose S."/>
            <person name="Hara E."/>
            <person name="Tamaki H."/>
            <person name="Soulier N.T."/>
            <person name="Albert I."/>
            <person name="Hanada S."/>
            <person name="Bryant D.A."/>
            <person name="Tank M."/>
        </authorList>
    </citation>
    <scope>NUCLEOTIDE SEQUENCE</scope>
    <source>
        <strain evidence="6">MS-P2</strain>
    </source>
</reference>
<keyword evidence="7" id="KW-1185">Reference proteome</keyword>
<keyword evidence="2 3" id="KW-0560">Oxidoreductase</keyword>
<gene>
    <name evidence="6" type="ORF">KO353_12870</name>
</gene>
<dbReference type="InterPro" id="IPR050223">
    <property type="entry name" value="D-isomer_2-hydroxyacid_DH"/>
</dbReference>
<dbReference type="InterPro" id="IPR006139">
    <property type="entry name" value="D-isomer_2_OHA_DH_cat_dom"/>
</dbReference>
<dbReference type="InterPro" id="IPR006140">
    <property type="entry name" value="D-isomer_DH_NAD-bd"/>
</dbReference>
<dbReference type="InterPro" id="IPR029752">
    <property type="entry name" value="D-isomer_DH_CS1"/>
</dbReference>
<dbReference type="GO" id="GO:0030267">
    <property type="term" value="F:glyoxylate reductase (NADPH) activity"/>
    <property type="evidence" value="ECO:0007669"/>
    <property type="project" value="TreeGrafter"/>
</dbReference>
<dbReference type="PANTHER" id="PTHR10996:SF283">
    <property type="entry name" value="GLYOXYLATE_HYDROXYPYRUVATE REDUCTASE B"/>
    <property type="match status" value="1"/>
</dbReference>
<dbReference type="KEGG" id="elio:KO353_12870"/>
<dbReference type="EMBL" id="CP076448">
    <property type="protein sequence ID" value="QXM24148.1"/>
    <property type="molecule type" value="Genomic_DNA"/>
</dbReference>
<evidence type="ECO:0000259" key="5">
    <source>
        <dbReference type="Pfam" id="PF02826"/>
    </source>
</evidence>
<evidence type="ECO:0000259" key="4">
    <source>
        <dbReference type="Pfam" id="PF00389"/>
    </source>
</evidence>
<dbReference type="GO" id="GO:0051287">
    <property type="term" value="F:NAD binding"/>
    <property type="evidence" value="ECO:0007669"/>
    <property type="project" value="InterPro"/>
</dbReference>
<dbReference type="GO" id="GO:0005829">
    <property type="term" value="C:cytosol"/>
    <property type="evidence" value="ECO:0007669"/>
    <property type="project" value="TreeGrafter"/>
</dbReference>
<evidence type="ECO:0000313" key="6">
    <source>
        <dbReference type="EMBL" id="QXM24148.1"/>
    </source>
</evidence>
<dbReference type="InterPro" id="IPR029753">
    <property type="entry name" value="D-isomer_DH_CS"/>
</dbReference>
<dbReference type="PROSITE" id="PS00671">
    <property type="entry name" value="D_2_HYDROXYACID_DH_3"/>
    <property type="match status" value="1"/>
</dbReference>
<proteinExistence type="inferred from homology"/>
<feature type="domain" description="D-isomer specific 2-hydroxyacid dehydrogenase catalytic" evidence="4">
    <location>
        <begin position="17"/>
        <end position="323"/>
    </location>
</feature>
<dbReference type="AlphaFoldDB" id="A0A975U1P0"/>
<dbReference type="Proteomes" id="UP000694001">
    <property type="component" value="Chromosome"/>
</dbReference>
<protein>
    <submittedName>
        <fullName evidence="6">D-glycerate dehydrogenase</fullName>
    </submittedName>
</protein>
<evidence type="ECO:0000313" key="7">
    <source>
        <dbReference type="Proteomes" id="UP000694001"/>
    </source>
</evidence>
<comment type="similarity">
    <text evidence="1 3">Belongs to the D-isomer specific 2-hydroxyacid dehydrogenase family.</text>
</comment>
<feature type="domain" description="D-isomer specific 2-hydroxyacid dehydrogenase NAD-binding" evidence="5">
    <location>
        <begin position="116"/>
        <end position="292"/>
    </location>
</feature>
<dbReference type="PROSITE" id="PS00065">
    <property type="entry name" value="D_2_HYDROXYACID_DH_1"/>
    <property type="match status" value="1"/>
</dbReference>
<dbReference type="Pfam" id="PF00389">
    <property type="entry name" value="2-Hacid_dh"/>
    <property type="match status" value="1"/>
</dbReference>
<dbReference type="Pfam" id="PF02826">
    <property type="entry name" value="2-Hacid_dh_C"/>
    <property type="match status" value="1"/>
</dbReference>
<evidence type="ECO:0000256" key="1">
    <source>
        <dbReference type="ARBA" id="ARBA00005854"/>
    </source>
</evidence>
<name>A0A975U1P0_9PROT</name>
<dbReference type="CDD" id="cd05301">
    <property type="entry name" value="GDH"/>
    <property type="match status" value="1"/>
</dbReference>
<evidence type="ECO:0000256" key="3">
    <source>
        <dbReference type="RuleBase" id="RU003719"/>
    </source>
</evidence>
<organism evidence="6 7">
    <name type="scientific">Elioraea tepida</name>
    <dbReference type="NCBI Taxonomy" id="2843330"/>
    <lineage>
        <taxon>Bacteria</taxon>
        <taxon>Pseudomonadati</taxon>
        <taxon>Pseudomonadota</taxon>
        <taxon>Alphaproteobacteria</taxon>
        <taxon>Acetobacterales</taxon>
        <taxon>Elioraeaceae</taxon>
        <taxon>Elioraea</taxon>
    </lineage>
</organism>
<dbReference type="RefSeq" id="WP_218285122.1">
    <property type="nucleotide sequence ID" value="NZ_CP076448.1"/>
</dbReference>